<dbReference type="GO" id="GO:0005737">
    <property type="term" value="C:cytoplasm"/>
    <property type="evidence" value="ECO:0007669"/>
    <property type="project" value="UniProtKB-SubCell"/>
</dbReference>
<dbReference type="Pfam" id="PF02631">
    <property type="entry name" value="RecX_HTH2"/>
    <property type="match status" value="1"/>
</dbReference>
<sequence>MQIKKVALDKNSMYEIHMDDGTSFKAHEESVVKYRLISDRVLEPEEYQEILRAIQYDQAYVKALGYISFKLRSEQEIRKYMEADYHPDMIDQTVTRLKEEGYINDAHYAKALKNTMLSTTDKGPFALQRELKKHHIDENIIKKNVEAFSAEVDSDRMNKLKEKQLKRHKGAYRQFRMKLTEKLHQRGYGKAHIELIDFDDDFDETAHFDKDFEKYFNKYQKKETGFALKQKLIQALMRKGYGYDLIQEKLGGMDDETFEYHDET</sequence>
<dbReference type="InterPro" id="IPR053924">
    <property type="entry name" value="RecX_HTH_2nd"/>
</dbReference>
<feature type="domain" description="RecX first three-helical" evidence="8">
    <location>
        <begin position="59"/>
        <end position="97"/>
    </location>
</feature>
<evidence type="ECO:0000256" key="3">
    <source>
        <dbReference type="ARBA" id="ARBA00018111"/>
    </source>
</evidence>
<evidence type="ECO:0000256" key="1">
    <source>
        <dbReference type="ARBA" id="ARBA00004496"/>
    </source>
</evidence>
<evidence type="ECO:0000259" key="6">
    <source>
        <dbReference type="Pfam" id="PF02631"/>
    </source>
</evidence>
<comment type="function">
    <text evidence="5">Modulates RecA activity.</text>
</comment>
<feature type="domain" description="RecX second three-helical" evidence="6">
    <location>
        <begin position="104"/>
        <end position="142"/>
    </location>
</feature>
<dbReference type="Proteomes" id="UP000315103">
    <property type="component" value="Unassembled WGS sequence"/>
</dbReference>
<evidence type="ECO:0000259" key="8">
    <source>
        <dbReference type="Pfam" id="PF21982"/>
    </source>
</evidence>
<dbReference type="PANTHER" id="PTHR33602">
    <property type="entry name" value="REGULATORY PROTEIN RECX FAMILY PROTEIN"/>
    <property type="match status" value="1"/>
</dbReference>
<protein>
    <recommendedName>
        <fullName evidence="3 5">Regulatory protein RecX</fullName>
    </recommendedName>
</protein>
<dbReference type="PANTHER" id="PTHR33602:SF1">
    <property type="entry name" value="REGULATORY PROTEIN RECX FAMILY PROTEIN"/>
    <property type="match status" value="1"/>
</dbReference>
<dbReference type="InterPro" id="IPR053925">
    <property type="entry name" value="RecX_HTH_3rd"/>
</dbReference>
<dbReference type="EMBL" id="VMSJ01000003">
    <property type="protein sequence ID" value="TVT27617.1"/>
    <property type="molecule type" value="Genomic_DNA"/>
</dbReference>
<evidence type="ECO:0000313" key="9">
    <source>
        <dbReference type="EMBL" id="TVT27617.1"/>
    </source>
</evidence>
<dbReference type="HAMAP" id="MF_01114">
    <property type="entry name" value="RecX"/>
    <property type="match status" value="1"/>
</dbReference>
<dbReference type="Gene3D" id="1.10.10.10">
    <property type="entry name" value="Winged helix-like DNA-binding domain superfamily/Winged helix DNA-binding domain"/>
    <property type="match status" value="3"/>
</dbReference>
<evidence type="ECO:0000259" key="7">
    <source>
        <dbReference type="Pfam" id="PF21981"/>
    </source>
</evidence>
<keyword evidence="4 5" id="KW-0963">Cytoplasm</keyword>
<evidence type="ECO:0000256" key="2">
    <source>
        <dbReference type="ARBA" id="ARBA00009695"/>
    </source>
</evidence>
<dbReference type="RefSeq" id="WP_145288317.1">
    <property type="nucleotide sequence ID" value="NZ_VMSJ01000003.1"/>
</dbReference>
<dbReference type="Pfam" id="PF21982">
    <property type="entry name" value="RecX_HTH1"/>
    <property type="match status" value="1"/>
</dbReference>
<keyword evidence="10" id="KW-1185">Reference proteome</keyword>
<organism evidence="9 10">
    <name type="scientific">Salinicoccus cyprini</name>
    <dbReference type="NCBI Taxonomy" id="2493691"/>
    <lineage>
        <taxon>Bacteria</taxon>
        <taxon>Bacillati</taxon>
        <taxon>Bacillota</taxon>
        <taxon>Bacilli</taxon>
        <taxon>Bacillales</taxon>
        <taxon>Staphylococcaceae</taxon>
        <taxon>Salinicoccus</taxon>
    </lineage>
</organism>
<evidence type="ECO:0000313" key="10">
    <source>
        <dbReference type="Proteomes" id="UP000315103"/>
    </source>
</evidence>
<dbReference type="AlphaFoldDB" id="A0A558ATM6"/>
<comment type="similarity">
    <text evidence="2 5">Belongs to the RecX family.</text>
</comment>
<dbReference type="InterPro" id="IPR003783">
    <property type="entry name" value="Regulatory_RecX"/>
</dbReference>
<gene>
    <name evidence="5" type="primary">recX</name>
    <name evidence="9" type="ORF">FO441_07865</name>
</gene>
<dbReference type="InterPro" id="IPR036388">
    <property type="entry name" value="WH-like_DNA-bd_sf"/>
</dbReference>
<comment type="caution">
    <text evidence="9">The sequence shown here is derived from an EMBL/GenBank/DDBJ whole genome shotgun (WGS) entry which is preliminary data.</text>
</comment>
<proteinExistence type="inferred from homology"/>
<evidence type="ECO:0000256" key="5">
    <source>
        <dbReference type="HAMAP-Rule" id="MF_01114"/>
    </source>
</evidence>
<dbReference type="Pfam" id="PF21981">
    <property type="entry name" value="RecX_HTH3"/>
    <property type="match status" value="1"/>
</dbReference>
<dbReference type="GO" id="GO:0006282">
    <property type="term" value="P:regulation of DNA repair"/>
    <property type="evidence" value="ECO:0007669"/>
    <property type="project" value="UniProtKB-UniRule"/>
</dbReference>
<accession>A0A558ATM6</accession>
<dbReference type="InterPro" id="IPR053926">
    <property type="entry name" value="RecX_HTH_1st"/>
</dbReference>
<dbReference type="OrthoDB" id="5421057at2"/>
<reference evidence="9 10" key="1">
    <citation type="submission" date="2019-07" db="EMBL/GenBank/DDBJ databases">
        <title>Salinicoccus cyprini sp. nov., isolated from gastro-intestinal tract of mirror carp, Cyprinus carpio var. specularis, collected from Gobind Sagar Reservoir, Himachal Pradesh, India.</title>
        <authorList>
            <person name="Talwar C."/>
            <person name="Singh A.K."/>
            <person name="Lal R."/>
            <person name="Negi R.K."/>
        </authorList>
    </citation>
    <scope>NUCLEOTIDE SEQUENCE [LARGE SCALE GENOMIC DNA]</scope>
    <source>
        <strain evidence="9 10">CT19</strain>
    </source>
</reference>
<evidence type="ECO:0000256" key="4">
    <source>
        <dbReference type="ARBA" id="ARBA00022490"/>
    </source>
</evidence>
<name>A0A558ATM6_9STAP</name>
<comment type="subcellular location">
    <subcellularLocation>
        <location evidence="1 5">Cytoplasm</location>
    </subcellularLocation>
</comment>
<feature type="domain" description="RecX third three-helical" evidence="7">
    <location>
        <begin position="213"/>
        <end position="248"/>
    </location>
</feature>